<gene>
    <name evidence="3" type="ORF">HannXRQ_Chr10g0297601</name>
    <name evidence="2" type="ORF">HanXRQr2_Chr10g0444811</name>
</gene>
<reference evidence="2" key="3">
    <citation type="submission" date="2020-06" db="EMBL/GenBank/DDBJ databases">
        <title>Helianthus annuus Genome sequencing and assembly Release 2.</title>
        <authorList>
            <person name="Gouzy J."/>
            <person name="Langlade N."/>
            <person name="Munos S."/>
        </authorList>
    </citation>
    <scope>NUCLEOTIDE SEQUENCE</scope>
    <source>
        <tissue evidence="2">Leaves</tissue>
    </source>
</reference>
<dbReference type="STRING" id="4232.A0A251TJN8"/>
<feature type="region of interest" description="Disordered" evidence="1">
    <location>
        <begin position="1"/>
        <end position="25"/>
    </location>
</feature>
<name>A0A251TJN8_HELAN</name>
<evidence type="ECO:0000313" key="3">
    <source>
        <dbReference type="EMBL" id="OTG11337.1"/>
    </source>
</evidence>
<evidence type="ECO:0000256" key="1">
    <source>
        <dbReference type="SAM" id="MobiDB-lite"/>
    </source>
</evidence>
<sequence length="100" mass="11581">MSRSRSISQTNSKSNSSSILSSEELSPFRPAVVDSDDVVFSSFAAKLSIHTGYWIQKDRHFILHQASCIWRCKRVGTRKVIHLEIDIYLAYWQYRCRGNI</sequence>
<protein>
    <submittedName>
        <fullName evidence="3">Uncharacterized protein</fullName>
    </submittedName>
</protein>
<dbReference type="Proteomes" id="UP000215914">
    <property type="component" value="Chromosome 10"/>
</dbReference>
<reference evidence="3" key="2">
    <citation type="submission" date="2017-02" db="EMBL/GenBank/DDBJ databases">
        <title>Sunflower complete genome.</title>
        <authorList>
            <person name="Langlade N."/>
            <person name="Munos S."/>
        </authorList>
    </citation>
    <scope>NUCLEOTIDE SEQUENCE [LARGE SCALE GENOMIC DNA]</scope>
    <source>
        <tissue evidence="3">Leaves</tissue>
    </source>
</reference>
<accession>A0A251TJN8</accession>
<organism evidence="3 4">
    <name type="scientific">Helianthus annuus</name>
    <name type="common">Common sunflower</name>
    <dbReference type="NCBI Taxonomy" id="4232"/>
    <lineage>
        <taxon>Eukaryota</taxon>
        <taxon>Viridiplantae</taxon>
        <taxon>Streptophyta</taxon>
        <taxon>Embryophyta</taxon>
        <taxon>Tracheophyta</taxon>
        <taxon>Spermatophyta</taxon>
        <taxon>Magnoliopsida</taxon>
        <taxon>eudicotyledons</taxon>
        <taxon>Gunneridae</taxon>
        <taxon>Pentapetalae</taxon>
        <taxon>asterids</taxon>
        <taxon>campanulids</taxon>
        <taxon>Asterales</taxon>
        <taxon>Asteraceae</taxon>
        <taxon>Asteroideae</taxon>
        <taxon>Heliantheae alliance</taxon>
        <taxon>Heliantheae</taxon>
        <taxon>Helianthus</taxon>
    </lineage>
</organism>
<evidence type="ECO:0000313" key="4">
    <source>
        <dbReference type="Proteomes" id="UP000215914"/>
    </source>
</evidence>
<dbReference type="Gramene" id="mRNA:HanXRQr2_Chr10g0444811">
    <property type="protein sequence ID" value="mRNA:HanXRQr2_Chr10g0444811"/>
    <property type="gene ID" value="HanXRQr2_Chr10g0444811"/>
</dbReference>
<dbReference type="EMBL" id="CM007899">
    <property type="protein sequence ID" value="OTG11337.1"/>
    <property type="molecule type" value="Genomic_DNA"/>
</dbReference>
<evidence type="ECO:0000313" key="2">
    <source>
        <dbReference type="EMBL" id="KAF5786760.1"/>
    </source>
</evidence>
<reference evidence="2 4" key="1">
    <citation type="journal article" date="2017" name="Nature">
        <title>The sunflower genome provides insights into oil metabolism, flowering and Asterid evolution.</title>
        <authorList>
            <person name="Badouin H."/>
            <person name="Gouzy J."/>
            <person name="Grassa C.J."/>
            <person name="Murat F."/>
            <person name="Staton S.E."/>
            <person name="Cottret L."/>
            <person name="Lelandais-Briere C."/>
            <person name="Owens G.L."/>
            <person name="Carrere S."/>
            <person name="Mayjonade B."/>
            <person name="Legrand L."/>
            <person name="Gill N."/>
            <person name="Kane N.C."/>
            <person name="Bowers J.E."/>
            <person name="Hubner S."/>
            <person name="Bellec A."/>
            <person name="Berard A."/>
            <person name="Berges H."/>
            <person name="Blanchet N."/>
            <person name="Boniface M.C."/>
            <person name="Brunel D."/>
            <person name="Catrice O."/>
            <person name="Chaidir N."/>
            <person name="Claudel C."/>
            <person name="Donnadieu C."/>
            <person name="Faraut T."/>
            <person name="Fievet G."/>
            <person name="Helmstetter N."/>
            <person name="King M."/>
            <person name="Knapp S.J."/>
            <person name="Lai Z."/>
            <person name="Le Paslier M.C."/>
            <person name="Lippi Y."/>
            <person name="Lorenzon L."/>
            <person name="Mandel J.R."/>
            <person name="Marage G."/>
            <person name="Marchand G."/>
            <person name="Marquand E."/>
            <person name="Bret-Mestries E."/>
            <person name="Morien E."/>
            <person name="Nambeesan S."/>
            <person name="Nguyen T."/>
            <person name="Pegot-Espagnet P."/>
            <person name="Pouilly N."/>
            <person name="Raftis F."/>
            <person name="Sallet E."/>
            <person name="Schiex T."/>
            <person name="Thomas J."/>
            <person name="Vandecasteele C."/>
            <person name="Vares D."/>
            <person name="Vear F."/>
            <person name="Vautrin S."/>
            <person name="Crespi M."/>
            <person name="Mangin B."/>
            <person name="Burke J.M."/>
            <person name="Salse J."/>
            <person name="Munos S."/>
            <person name="Vincourt P."/>
            <person name="Rieseberg L.H."/>
            <person name="Langlade N.B."/>
        </authorList>
    </citation>
    <scope>NUCLEOTIDE SEQUENCE [LARGE SCALE GENOMIC DNA]</scope>
    <source>
        <strain evidence="4">cv. SF193</strain>
        <tissue evidence="2">Leaves</tissue>
    </source>
</reference>
<proteinExistence type="predicted"/>
<dbReference type="AlphaFoldDB" id="A0A251TJN8"/>
<keyword evidence="4" id="KW-1185">Reference proteome</keyword>
<dbReference type="InParanoid" id="A0A251TJN8"/>
<dbReference type="EMBL" id="MNCJ02000325">
    <property type="protein sequence ID" value="KAF5786760.1"/>
    <property type="molecule type" value="Genomic_DNA"/>
</dbReference>